<gene>
    <name evidence="1" type="ORF">CO160_01670</name>
</gene>
<proteinExistence type="predicted"/>
<sequence>MEVKPGDIIVIDGVRYVFGEGSAKATNLWLVALEKGVPEEHSKIHLFRVGMTEGGSFSPSEIKEALERANFNKTRHGL</sequence>
<comment type="caution">
    <text evidence="1">The sequence shown here is derived from an EMBL/GenBank/DDBJ whole genome shotgun (WGS) entry which is preliminary data.</text>
</comment>
<organism evidence="1 2">
    <name type="scientific">Candidatus Portnoybacteria bacterium CG_4_9_14_3_um_filter_43_11</name>
    <dbReference type="NCBI Taxonomy" id="1974805"/>
    <lineage>
        <taxon>Bacteria</taxon>
        <taxon>Candidatus Portnoyibacteriota</taxon>
    </lineage>
</organism>
<protein>
    <submittedName>
        <fullName evidence="1">Uncharacterized protein</fullName>
    </submittedName>
</protein>
<dbReference type="Proteomes" id="UP000230941">
    <property type="component" value="Unassembled WGS sequence"/>
</dbReference>
<dbReference type="EMBL" id="PFWG01000043">
    <property type="protein sequence ID" value="PJA63868.1"/>
    <property type="molecule type" value="Genomic_DNA"/>
</dbReference>
<evidence type="ECO:0000313" key="1">
    <source>
        <dbReference type="EMBL" id="PJA63868.1"/>
    </source>
</evidence>
<name>A0A2M7YLK0_9BACT</name>
<accession>A0A2M7YLK0</accession>
<reference evidence="2" key="1">
    <citation type="submission" date="2017-09" db="EMBL/GenBank/DDBJ databases">
        <title>Depth-based differentiation of microbial function through sediment-hosted aquifers and enrichment of novel symbionts in the deep terrestrial subsurface.</title>
        <authorList>
            <person name="Probst A.J."/>
            <person name="Ladd B."/>
            <person name="Jarett J.K."/>
            <person name="Geller-Mcgrath D.E."/>
            <person name="Sieber C.M.K."/>
            <person name="Emerson J.B."/>
            <person name="Anantharaman K."/>
            <person name="Thomas B.C."/>
            <person name="Malmstrom R."/>
            <person name="Stieglmeier M."/>
            <person name="Klingl A."/>
            <person name="Woyke T."/>
            <person name="Ryan C.M."/>
            <person name="Banfield J.F."/>
        </authorList>
    </citation>
    <scope>NUCLEOTIDE SEQUENCE [LARGE SCALE GENOMIC DNA]</scope>
</reference>
<evidence type="ECO:0000313" key="2">
    <source>
        <dbReference type="Proteomes" id="UP000230941"/>
    </source>
</evidence>
<dbReference type="AlphaFoldDB" id="A0A2M7YLK0"/>